<dbReference type="InterPro" id="IPR050639">
    <property type="entry name" value="SSR_resolvase"/>
</dbReference>
<dbReference type="InterPro" id="IPR038109">
    <property type="entry name" value="DNA_bind_recomb_sf"/>
</dbReference>
<dbReference type="PROSITE" id="PS51737">
    <property type="entry name" value="RECOMBINASE_DNA_BIND"/>
    <property type="match status" value="1"/>
</dbReference>
<dbReference type="PANTHER" id="PTHR30461:SF23">
    <property type="entry name" value="DNA RECOMBINASE-RELATED"/>
    <property type="match status" value="1"/>
</dbReference>
<evidence type="ECO:0000313" key="4">
    <source>
        <dbReference type="Proteomes" id="UP001211173"/>
    </source>
</evidence>
<proteinExistence type="predicted"/>
<organism evidence="3 4">
    <name type="scientific">Flavonifractor plautii</name>
    <name type="common">Fusobacterium plautii</name>
    <dbReference type="NCBI Taxonomy" id="292800"/>
    <lineage>
        <taxon>Bacteria</taxon>
        <taxon>Bacillati</taxon>
        <taxon>Bacillota</taxon>
        <taxon>Clostridia</taxon>
        <taxon>Eubacteriales</taxon>
        <taxon>Oscillospiraceae</taxon>
        <taxon>Flavonifractor</taxon>
    </lineage>
</organism>
<gene>
    <name evidence="3" type="ORF">PNE06_08860</name>
</gene>
<dbReference type="Pfam" id="PF07508">
    <property type="entry name" value="Recombinase"/>
    <property type="match status" value="1"/>
</dbReference>
<evidence type="ECO:0000313" key="3">
    <source>
        <dbReference type="EMBL" id="MDB7933185.1"/>
    </source>
</evidence>
<dbReference type="Proteomes" id="UP001211173">
    <property type="component" value="Unassembled WGS sequence"/>
</dbReference>
<evidence type="ECO:0000259" key="1">
    <source>
        <dbReference type="PROSITE" id="PS51736"/>
    </source>
</evidence>
<dbReference type="Gene3D" id="3.90.1750.20">
    <property type="entry name" value="Putative Large Serine Recombinase, Chain B, Domain 2"/>
    <property type="match status" value="1"/>
</dbReference>
<dbReference type="InterPro" id="IPR036162">
    <property type="entry name" value="Resolvase-like_N_sf"/>
</dbReference>
<reference evidence="3" key="1">
    <citation type="submission" date="2023-01" db="EMBL/GenBank/DDBJ databases">
        <title>Human gut microbiome strain richness.</title>
        <authorList>
            <person name="Chen-Liaw A."/>
        </authorList>
    </citation>
    <scope>NUCLEOTIDE SEQUENCE</scope>
    <source>
        <strain evidence="3">1001287st1_F4_1001285I_161205</strain>
    </source>
</reference>
<dbReference type="CDD" id="cd00338">
    <property type="entry name" value="Ser_Recombinase"/>
    <property type="match status" value="1"/>
</dbReference>
<dbReference type="GO" id="GO:0003677">
    <property type="term" value="F:DNA binding"/>
    <property type="evidence" value="ECO:0007669"/>
    <property type="project" value="InterPro"/>
</dbReference>
<dbReference type="Pfam" id="PF00239">
    <property type="entry name" value="Resolvase"/>
    <property type="match status" value="1"/>
</dbReference>
<dbReference type="PROSITE" id="PS51736">
    <property type="entry name" value="RECOMBINASES_3"/>
    <property type="match status" value="1"/>
</dbReference>
<sequence>MNKRKNEVIEIPAKPVETDQPVKRQLRVAAYCRVSTSQESQQNSYQAQKAYYTDKIASNPDWCLAGIFADEGISGTSAEKRPAFQRMIRCCKKGKIDLILTKSISRLSRNTVDCLQYVRLLQELRIPVIFEAEGINTLNMQNEFLLAVMGANSQAESEATSSRVKWGVRNAFREGKVRYYYQYWLGYRKGKDGTPEIIPEEAETVKQIYADYLSGKSLRSIADSLESRGILPRAGQAKWTTTYIRGILQNERYTGDALLQKTYTTDPITKKQKKNRGELPQYLVKNCHPAIISHELFDLVQKEISRRSVATGNSDADSARPKPAYSGKYTLSELLVCGECNTLYRRCTWKGNKGTRIVWRCRSRLDHGKKYCKHSPTLDEAAIHQALVKAINQQLVRPEYLLAPFEKIPFHLSAFPVPAKSWPELYSNLLERQSMLDTEIVDLIAEYAANEDWNGESELLIEILRERNKCANYISIFRLDRYGRDFSQDRFHFPYCLTEYNDAVVRYVVDTIKVLDKQHLQITFKGGLVVEQKIPSN</sequence>
<dbReference type="PANTHER" id="PTHR30461">
    <property type="entry name" value="DNA-INVERTASE FROM LAMBDOID PROPHAGE"/>
    <property type="match status" value="1"/>
</dbReference>
<feature type="domain" description="Resolvase/invertase-type recombinase catalytic" evidence="1">
    <location>
        <begin position="27"/>
        <end position="175"/>
    </location>
</feature>
<dbReference type="InterPro" id="IPR025827">
    <property type="entry name" value="Zn_ribbon_recom_dom"/>
</dbReference>
<feature type="domain" description="Recombinase" evidence="2">
    <location>
        <begin position="184"/>
        <end position="310"/>
    </location>
</feature>
<dbReference type="InterPro" id="IPR011109">
    <property type="entry name" value="DNA_bind_recombinase_dom"/>
</dbReference>
<accession>A0AAW6CID1</accession>
<dbReference type="Pfam" id="PF13408">
    <property type="entry name" value="Zn_ribbon_recom"/>
    <property type="match status" value="1"/>
</dbReference>
<dbReference type="EMBL" id="JAQLWV010000011">
    <property type="protein sequence ID" value="MDB7933185.1"/>
    <property type="molecule type" value="Genomic_DNA"/>
</dbReference>
<name>A0AAW6CID1_FLAPL</name>
<comment type="caution">
    <text evidence="3">The sequence shown here is derived from an EMBL/GenBank/DDBJ whole genome shotgun (WGS) entry which is preliminary data.</text>
</comment>
<dbReference type="InterPro" id="IPR006119">
    <property type="entry name" value="Resolv_N"/>
</dbReference>
<dbReference type="Gene3D" id="3.40.50.1390">
    <property type="entry name" value="Resolvase, N-terminal catalytic domain"/>
    <property type="match status" value="1"/>
</dbReference>
<evidence type="ECO:0000259" key="2">
    <source>
        <dbReference type="PROSITE" id="PS51737"/>
    </source>
</evidence>
<dbReference type="AlphaFoldDB" id="A0AAW6CID1"/>
<dbReference type="SMART" id="SM00857">
    <property type="entry name" value="Resolvase"/>
    <property type="match status" value="1"/>
</dbReference>
<dbReference type="RefSeq" id="WP_055271698.1">
    <property type="nucleotide sequence ID" value="NZ_BAABXT010000001.1"/>
</dbReference>
<dbReference type="SUPFAM" id="SSF53041">
    <property type="entry name" value="Resolvase-like"/>
    <property type="match status" value="1"/>
</dbReference>
<dbReference type="GO" id="GO:0000150">
    <property type="term" value="F:DNA strand exchange activity"/>
    <property type="evidence" value="ECO:0007669"/>
    <property type="project" value="InterPro"/>
</dbReference>
<protein>
    <submittedName>
        <fullName evidence="3">Recombinase family protein</fullName>
    </submittedName>
</protein>